<dbReference type="PRINTS" id="PR00776">
    <property type="entry name" value="HEMOGLOBNASE"/>
</dbReference>
<dbReference type="PANTHER" id="PTHR48067:SF1">
    <property type="entry name" value="GPI-ANCHOR TRANSAMIDASE"/>
    <property type="match status" value="1"/>
</dbReference>
<dbReference type="GO" id="GO:0016255">
    <property type="term" value="P:attachment of GPI anchor to protein"/>
    <property type="evidence" value="ECO:0007669"/>
    <property type="project" value="InterPro"/>
</dbReference>
<dbReference type="Gene3D" id="3.40.50.1460">
    <property type="match status" value="1"/>
</dbReference>
<evidence type="ECO:0000313" key="7">
    <source>
        <dbReference type="WBParaSite" id="Pan_g23857.t1"/>
    </source>
</evidence>
<reference evidence="6" key="1">
    <citation type="journal article" date="2013" name="Genetics">
        <title>The draft genome and transcriptome of Panagrellus redivivus are shaped by the harsh demands of a free-living lifestyle.</title>
        <authorList>
            <person name="Srinivasan J."/>
            <person name="Dillman A.R."/>
            <person name="Macchietto M.G."/>
            <person name="Heikkinen L."/>
            <person name="Lakso M."/>
            <person name="Fracchia K.M."/>
            <person name="Antoshechkin I."/>
            <person name="Mortazavi A."/>
            <person name="Wong G."/>
            <person name="Sternberg P.W."/>
        </authorList>
    </citation>
    <scope>NUCLEOTIDE SEQUENCE [LARGE SCALE GENOMIC DNA]</scope>
    <source>
        <strain evidence="6">MT8872</strain>
    </source>
</reference>
<keyword evidence="3" id="KW-0337">GPI-anchor biosynthesis</keyword>
<feature type="chain" id="PRO_5028990013" evidence="5">
    <location>
        <begin position="19"/>
        <end position="354"/>
    </location>
</feature>
<keyword evidence="4 5" id="KW-0732">Signal</keyword>
<dbReference type="GO" id="GO:0006506">
    <property type="term" value="P:GPI anchor biosynthetic process"/>
    <property type="evidence" value="ECO:0007669"/>
    <property type="project" value="UniProtKB-UniPathway"/>
</dbReference>
<name>A0A7E4ZXV6_PANRE</name>
<keyword evidence="6" id="KW-1185">Reference proteome</keyword>
<dbReference type="PANTHER" id="PTHR48067">
    <property type="entry name" value="GPI-ANCHOR TRANSAMIDASE"/>
    <property type="match status" value="1"/>
</dbReference>
<dbReference type="AlphaFoldDB" id="A0A7E4ZXV6"/>
<reference evidence="7" key="2">
    <citation type="submission" date="2020-10" db="UniProtKB">
        <authorList>
            <consortium name="WormBaseParasite"/>
        </authorList>
    </citation>
    <scope>IDENTIFICATION</scope>
</reference>
<dbReference type="FunFam" id="3.40.50.1460:FF:000021">
    <property type="entry name" value="GPI-anchor transamidase"/>
    <property type="match status" value="1"/>
</dbReference>
<feature type="signal peptide" evidence="5">
    <location>
        <begin position="1"/>
        <end position="18"/>
    </location>
</feature>
<dbReference type="GO" id="GO:0006508">
    <property type="term" value="P:proteolysis"/>
    <property type="evidence" value="ECO:0007669"/>
    <property type="project" value="InterPro"/>
</dbReference>
<accession>A0A7E4ZXV6</accession>
<comment type="similarity">
    <text evidence="2">Belongs to the peptidase C13 family.</text>
</comment>
<dbReference type="WBParaSite" id="Pan_g23857.t1">
    <property type="protein sequence ID" value="Pan_g23857.t1"/>
    <property type="gene ID" value="Pan_g23857"/>
</dbReference>
<dbReference type="GO" id="GO:0042765">
    <property type="term" value="C:GPI-anchor transamidase complex"/>
    <property type="evidence" value="ECO:0007669"/>
    <property type="project" value="InterPro"/>
</dbReference>
<evidence type="ECO:0000313" key="6">
    <source>
        <dbReference type="Proteomes" id="UP000492821"/>
    </source>
</evidence>
<comment type="pathway">
    <text evidence="1">Glycolipid biosynthesis; glycosylphosphatidylinositol-anchor biosynthesis.</text>
</comment>
<evidence type="ECO:0000256" key="5">
    <source>
        <dbReference type="SAM" id="SignalP"/>
    </source>
</evidence>
<protein>
    <submittedName>
        <fullName evidence="7">GPI-anchor transamidase</fullName>
    </submittedName>
</protein>
<evidence type="ECO:0000256" key="2">
    <source>
        <dbReference type="ARBA" id="ARBA00009941"/>
    </source>
</evidence>
<evidence type="ECO:0000256" key="3">
    <source>
        <dbReference type="ARBA" id="ARBA00022502"/>
    </source>
</evidence>
<dbReference type="GO" id="GO:0003923">
    <property type="term" value="F:GPI-anchor transamidase activity"/>
    <property type="evidence" value="ECO:0007669"/>
    <property type="project" value="InterPro"/>
</dbReference>
<evidence type="ECO:0000256" key="4">
    <source>
        <dbReference type="ARBA" id="ARBA00022729"/>
    </source>
</evidence>
<proteinExistence type="inferred from homology"/>
<dbReference type="Proteomes" id="UP000492821">
    <property type="component" value="Unassembled WGS sequence"/>
</dbReference>
<dbReference type="InterPro" id="IPR001096">
    <property type="entry name" value="Peptidase_C13"/>
</dbReference>
<dbReference type="InterPro" id="IPR028361">
    <property type="entry name" value="GPI_transamidase"/>
</dbReference>
<dbReference type="Pfam" id="PF01650">
    <property type="entry name" value="Peptidase_C13"/>
    <property type="match status" value="1"/>
</dbReference>
<sequence length="354" mass="39696">MQLLTTILLCSVPFLALTAAPGSVEDQVKGFFDPSTHTNNWAVLVCTSRFWFNYRHVANVLSLYHSIKRLGIPDSNIILMLADNIPCNARNPRPGQINNLPGKATSQNLYGLDVEVDYRGYEVTVDNFIRVLTGRLPEGTPRNKRLLSDHQSNVLVYLSGHGGDGFLKFQDHMELTSGEVAMAVQTMAQNRRYNEILFIVDSCQSASMYSEIYSPNVVSTASSLVGEDSLSYTRDEDIGVYIIDRYAYYAHKFMEDRLNGPDPLQSNVSLADFLTTCNKERCISTVGISTEFYPRATNKVRAADFLGARKYHKNLGSVQYEPSSFWKSVESDNLKPAEEQWKSALYGTALDSVY</sequence>
<evidence type="ECO:0000256" key="1">
    <source>
        <dbReference type="ARBA" id="ARBA00004687"/>
    </source>
</evidence>
<organism evidence="6 7">
    <name type="scientific">Panagrellus redivivus</name>
    <name type="common">Microworm</name>
    <dbReference type="NCBI Taxonomy" id="6233"/>
    <lineage>
        <taxon>Eukaryota</taxon>
        <taxon>Metazoa</taxon>
        <taxon>Ecdysozoa</taxon>
        <taxon>Nematoda</taxon>
        <taxon>Chromadorea</taxon>
        <taxon>Rhabditida</taxon>
        <taxon>Tylenchina</taxon>
        <taxon>Panagrolaimomorpha</taxon>
        <taxon>Panagrolaimoidea</taxon>
        <taxon>Panagrolaimidae</taxon>
        <taxon>Panagrellus</taxon>
    </lineage>
</organism>
<dbReference type="UniPathway" id="UPA00196"/>